<protein>
    <recommendedName>
        <fullName evidence="2">Protein-L-isoaspartate O-methyltransferase</fullName>
    </recommendedName>
    <alternativeName>
        <fullName evidence="3">Protein L-isoaspartyl methyltransferase</fullName>
    </alternativeName>
</protein>
<reference evidence="4" key="1">
    <citation type="journal article" date="2021" name="Front. Microbiol.">
        <title>Comprehensive Comparative Genomics and Phenotyping of Methylobacterium Species.</title>
        <authorList>
            <person name="Alessa O."/>
            <person name="Ogura Y."/>
            <person name="Fujitani Y."/>
            <person name="Takami H."/>
            <person name="Hayashi T."/>
            <person name="Sahin N."/>
            <person name="Tani A."/>
        </authorList>
    </citation>
    <scope>NUCLEOTIDE SEQUENCE</scope>
    <source>
        <strain evidence="4">KCTC 52305</strain>
    </source>
</reference>
<keyword evidence="5" id="KW-1185">Reference proteome</keyword>
<organism evidence="4 5">
    <name type="scientific">Methylobacterium crusticola</name>
    <dbReference type="NCBI Taxonomy" id="1697972"/>
    <lineage>
        <taxon>Bacteria</taxon>
        <taxon>Pseudomonadati</taxon>
        <taxon>Pseudomonadota</taxon>
        <taxon>Alphaproteobacteria</taxon>
        <taxon>Hyphomicrobiales</taxon>
        <taxon>Methylobacteriaceae</taxon>
        <taxon>Methylobacterium</taxon>
    </lineage>
</organism>
<comment type="similarity">
    <text evidence="1">Belongs to the methyltransferase superfamily. L-isoaspartyl/D-aspartyl protein methyltransferase family.</text>
</comment>
<dbReference type="Proteomes" id="UP001055167">
    <property type="component" value="Unassembled WGS sequence"/>
</dbReference>
<dbReference type="CDD" id="cd02440">
    <property type="entry name" value="AdoMet_MTases"/>
    <property type="match status" value="1"/>
</dbReference>
<dbReference type="InterPro" id="IPR029063">
    <property type="entry name" value="SAM-dependent_MTases_sf"/>
</dbReference>
<dbReference type="Gene3D" id="3.40.50.150">
    <property type="entry name" value="Vaccinia Virus protein VP39"/>
    <property type="match status" value="1"/>
</dbReference>
<sequence>MPGAPPGSAGAGAPAGGPGAVAAAAFVLGLRARGVRDPAVLGAMERVPREAFAPEPLRALARRDIALPLPCGQAMTAPSTIATMLHALDPRGARVLEVGTGSGYVSALLLRLGSSEVVSLERYAALAAAARGRLAALGFGAVAVRLADGCDPAPEAGTFARILVNGALAAFAPGLLERLAPGGRLVGALAGPGGPRLVVAAREADGLRWQGPDAVLRIGPLTPGRARVL</sequence>
<evidence type="ECO:0000313" key="4">
    <source>
        <dbReference type="EMBL" id="GJD53190.1"/>
    </source>
</evidence>
<evidence type="ECO:0000256" key="1">
    <source>
        <dbReference type="ARBA" id="ARBA00005369"/>
    </source>
</evidence>
<dbReference type="PANTHER" id="PTHR11579:SF18">
    <property type="entry name" value="PROTEIN-L-ISOASPARTATE O-METHYLTRANSFERASE"/>
    <property type="match status" value="1"/>
</dbReference>
<proteinExistence type="inferred from homology"/>
<dbReference type="SUPFAM" id="SSF53335">
    <property type="entry name" value="S-adenosyl-L-methionine-dependent methyltransferases"/>
    <property type="match status" value="1"/>
</dbReference>
<evidence type="ECO:0000256" key="2">
    <source>
        <dbReference type="ARBA" id="ARBA00013346"/>
    </source>
</evidence>
<dbReference type="PANTHER" id="PTHR11579">
    <property type="entry name" value="PROTEIN-L-ISOASPARTATE O-METHYLTRANSFERASE"/>
    <property type="match status" value="1"/>
</dbReference>
<gene>
    <name evidence="4" type="primary">pcm_3</name>
    <name evidence="4" type="ORF">OPKNFCMD_5961</name>
</gene>
<dbReference type="InterPro" id="IPR000682">
    <property type="entry name" value="PCMT"/>
</dbReference>
<comment type="caution">
    <text evidence="4">The sequence shown here is derived from an EMBL/GenBank/DDBJ whole genome shotgun (WGS) entry which is preliminary data.</text>
</comment>
<reference evidence="4" key="2">
    <citation type="submission" date="2021-08" db="EMBL/GenBank/DDBJ databases">
        <authorList>
            <person name="Tani A."/>
            <person name="Ola A."/>
            <person name="Ogura Y."/>
            <person name="Katsura K."/>
            <person name="Hayashi T."/>
        </authorList>
    </citation>
    <scope>NUCLEOTIDE SEQUENCE</scope>
    <source>
        <strain evidence="4">KCTC 52305</strain>
    </source>
</reference>
<dbReference type="EMBL" id="BPQH01000026">
    <property type="protein sequence ID" value="GJD53190.1"/>
    <property type="molecule type" value="Genomic_DNA"/>
</dbReference>
<dbReference type="Pfam" id="PF01135">
    <property type="entry name" value="PCMT"/>
    <property type="match status" value="1"/>
</dbReference>
<accession>A0ABQ4R648</accession>
<evidence type="ECO:0000256" key="3">
    <source>
        <dbReference type="ARBA" id="ARBA00030757"/>
    </source>
</evidence>
<evidence type="ECO:0000313" key="5">
    <source>
        <dbReference type="Proteomes" id="UP001055167"/>
    </source>
</evidence>
<name>A0ABQ4R648_9HYPH</name>